<feature type="domain" description="3-hydroxyacyl-CoA dehydrogenase NAD binding" evidence="3">
    <location>
        <begin position="14"/>
        <end position="125"/>
    </location>
</feature>
<organism evidence="4 5">
    <name type="scientific">Naganishia liquefaciens</name>
    <dbReference type="NCBI Taxonomy" id="104408"/>
    <lineage>
        <taxon>Eukaryota</taxon>
        <taxon>Fungi</taxon>
        <taxon>Dikarya</taxon>
        <taxon>Basidiomycota</taxon>
        <taxon>Agaricomycotina</taxon>
        <taxon>Tremellomycetes</taxon>
        <taxon>Filobasidiales</taxon>
        <taxon>Filobasidiaceae</taxon>
        <taxon>Naganishia</taxon>
    </lineage>
</organism>
<name>A0A8H3TT95_9TREE</name>
<evidence type="ECO:0000259" key="2">
    <source>
        <dbReference type="Pfam" id="PF00725"/>
    </source>
</evidence>
<dbReference type="InterPro" id="IPR036291">
    <property type="entry name" value="NAD(P)-bd_dom_sf"/>
</dbReference>
<dbReference type="PANTHER" id="PTHR48075:SF3">
    <property type="entry name" value="3-HYDROXYACYL-COA DEHYDROGENASE"/>
    <property type="match status" value="1"/>
</dbReference>
<sequence length="495" mass="54792">MPTERHLKAPVKGVLKTLTDRKSAIEGSWLVTECVPEIKDLKIKILGELDAILPEDVILAFNSSSYTASEVNEKMVHQDRLVNMHYYMPPRTNPIEIMPNSQTDADIADLLYEQSAKHGLFPYQVRKESVGLIANRIRAAVKRQCLYVAAQGVAKPEEIDSLLNRVFGLKAPPFAGKDAVGLDVVRDIERHYQQDRTGLPKEVITLLDGYIEQGKLGEKSGEGFYRHPKKQSLSQDHLVALDLVRGEVKAFTTDGKLSKVLVEGLSTLPDGVQCDPEELFVYWTNMGAGGVRANDGSLQRIQVLRGGNKAATPETIIASGQTHTPKQLHLNGKDRKLYWCDREGGRIQRCNLDGSNLETLYDSAPGKLRTLGDARDWCVGITVDNERGLVYWTQKGGSKGGAGRILRFNKEIPEGSTAENRADTETLFDNLPEPIDLELDSASQMLYWTDRGDPPFGNTLNRYEVNKRHDPSAKPAGPIASLIIADHFPEAIGLS</sequence>
<proteinExistence type="predicted"/>
<dbReference type="Pfam" id="PF02737">
    <property type="entry name" value="3HCDH_N"/>
    <property type="match status" value="1"/>
</dbReference>
<dbReference type="AlphaFoldDB" id="A0A8H3TT95"/>
<dbReference type="SUPFAM" id="SSF48179">
    <property type="entry name" value="6-phosphogluconate dehydrogenase C-terminal domain-like"/>
    <property type="match status" value="1"/>
</dbReference>
<dbReference type="GO" id="GO:0070403">
    <property type="term" value="F:NAD+ binding"/>
    <property type="evidence" value="ECO:0007669"/>
    <property type="project" value="InterPro"/>
</dbReference>
<reference evidence="4" key="1">
    <citation type="submission" date="2020-07" db="EMBL/GenBank/DDBJ databases">
        <title>Draft Genome Sequence of a Deep-Sea Yeast, Naganishia (Cryptococcus) liquefaciens strain N6.</title>
        <authorList>
            <person name="Han Y.W."/>
            <person name="Kajitani R."/>
            <person name="Morimoto H."/>
            <person name="Parhat M."/>
            <person name="Tsubouchi H."/>
            <person name="Bakenova O."/>
            <person name="Ogata M."/>
            <person name="Argunhan B."/>
            <person name="Aoki R."/>
            <person name="Kajiwara S."/>
            <person name="Itoh T."/>
            <person name="Iwasaki H."/>
        </authorList>
    </citation>
    <scope>NUCLEOTIDE SEQUENCE</scope>
    <source>
        <strain evidence="4">N6</strain>
    </source>
</reference>
<dbReference type="GO" id="GO:0016616">
    <property type="term" value="F:oxidoreductase activity, acting on the CH-OH group of donors, NAD or NADP as acceptor"/>
    <property type="evidence" value="ECO:0007669"/>
    <property type="project" value="InterPro"/>
</dbReference>
<protein>
    <recommendedName>
        <fullName evidence="6">3-hydroxyacyl-CoA dehydrogenase</fullName>
    </recommendedName>
</protein>
<dbReference type="SMART" id="SM00135">
    <property type="entry name" value="LY"/>
    <property type="match status" value="2"/>
</dbReference>
<dbReference type="InterPro" id="IPR013328">
    <property type="entry name" value="6PGD_dom2"/>
</dbReference>
<dbReference type="InterPro" id="IPR008927">
    <property type="entry name" value="6-PGluconate_DH-like_C_sf"/>
</dbReference>
<evidence type="ECO:0000313" key="4">
    <source>
        <dbReference type="EMBL" id="GHJ86698.1"/>
    </source>
</evidence>
<evidence type="ECO:0000259" key="3">
    <source>
        <dbReference type="Pfam" id="PF02737"/>
    </source>
</evidence>
<dbReference type="SUPFAM" id="SSF63825">
    <property type="entry name" value="YWTD domain"/>
    <property type="match status" value="1"/>
</dbReference>
<dbReference type="Pfam" id="PF00725">
    <property type="entry name" value="3HCDH"/>
    <property type="match status" value="1"/>
</dbReference>
<dbReference type="Gene3D" id="3.40.50.720">
    <property type="entry name" value="NAD(P)-binding Rossmann-like Domain"/>
    <property type="match status" value="1"/>
</dbReference>
<evidence type="ECO:0000313" key="5">
    <source>
        <dbReference type="Proteomes" id="UP000620104"/>
    </source>
</evidence>
<dbReference type="Proteomes" id="UP000620104">
    <property type="component" value="Unassembled WGS sequence"/>
</dbReference>
<dbReference type="InterPro" id="IPR006108">
    <property type="entry name" value="3HC_DH_C"/>
</dbReference>
<keyword evidence="5" id="KW-1185">Reference proteome</keyword>
<dbReference type="Gene3D" id="2.120.10.30">
    <property type="entry name" value="TolB, C-terminal domain"/>
    <property type="match status" value="2"/>
</dbReference>
<gene>
    <name evidence="4" type="ORF">NliqN6_3100</name>
</gene>
<accession>A0A8H3TT95</accession>
<dbReference type="PANTHER" id="PTHR48075">
    <property type="entry name" value="3-HYDROXYACYL-COA DEHYDROGENASE FAMILY PROTEIN"/>
    <property type="match status" value="1"/>
</dbReference>
<dbReference type="Gene3D" id="1.10.1040.10">
    <property type="entry name" value="N-(1-d-carboxylethyl)-l-norvaline Dehydrogenase, domain 2"/>
    <property type="match status" value="1"/>
</dbReference>
<comment type="caution">
    <text evidence="4">The sequence shown here is derived from an EMBL/GenBank/DDBJ whole genome shotgun (WGS) entry which is preliminary data.</text>
</comment>
<dbReference type="InterPro" id="IPR006176">
    <property type="entry name" value="3-OHacyl-CoA_DH_NAD-bd"/>
</dbReference>
<dbReference type="SUPFAM" id="SSF51735">
    <property type="entry name" value="NAD(P)-binding Rossmann-fold domains"/>
    <property type="match status" value="1"/>
</dbReference>
<evidence type="ECO:0000256" key="1">
    <source>
        <dbReference type="ARBA" id="ARBA00023002"/>
    </source>
</evidence>
<dbReference type="InterPro" id="IPR011042">
    <property type="entry name" value="6-blade_b-propeller_TolB-like"/>
</dbReference>
<keyword evidence="1" id="KW-0560">Oxidoreductase</keyword>
<dbReference type="OrthoDB" id="3041650at2759"/>
<dbReference type="InterPro" id="IPR000033">
    <property type="entry name" value="LDLR_classB_rpt"/>
</dbReference>
<dbReference type="EMBL" id="BLZA01000019">
    <property type="protein sequence ID" value="GHJ86698.1"/>
    <property type="molecule type" value="Genomic_DNA"/>
</dbReference>
<feature type="domain" description="3-hydroxyacyl-CoA dehydrogenase C-terminal" evidence="2">
    <location>
        <begin position="131"/>
        <end position="226"/>
    </location>
</feature>
<evidence type="ECO:0008006" key="6">
    <source>
        <dbReference type="Google" id="ProtNLM"/>
    </source>
</evidence>
<dbReference type="GO" id="GO:0006631">
    <property type="term" value="P:fatty acid metabolic process"/>
    <property type="evidence" value="ECO:0007669"/>
    <property type="project" value="InterPro"/>
</dbReference>